<dbReference type="HAMAP" id="MF_01007">
    <property type="entry name" value="16SrRNA_methyltr_H"/>
    <property type="match status" value="1"/>
</dbReference>
<dbReference type="AlphaFoldDB" id="A0A7D4TKJ5"/>
<dbReference type="Gene3D" id="1.10.150.170">
    <property type="entry name" value="Putative methyltransferase TM0872, insert domain"/>
    <property type="match status" value="1"/>
</dbReference>
<dbReference type="Pfam" id="PF01795">
    <property type="entry name" value="Methyltransf_5"/>
    <property type="match status" value="1"/>
</dbReference>
<dbReference type="EC" id="2.1.1.199" evidence="6"/>
<evidence type="ECO:0000256" key="5">
    <source>
        <dbReference type="ARBA" id="ARBA00022691"/>
    </source>
</evidence>
<keyword evidence="2 6" id="KW-0698">rRNA processing</keyword>
<feature type="binding site" evidence="6">
    <location>
        <position position="59"/>
    </location>
    <ligand>
        <name>S-adenosyl-L-methionine</name>
        <dbReference type="ChEBI" id="CHEBI:59789"/>
    </ligand>
</feature>
<evidence type="ECO:0000313" key="8">
    <source>
        <dbReference type="Proteomes" id="UP000501003"/>
    </source>
</evidence>
<dbReference type="InterPro" id="IPR002903">
    <property type="entry name" value="RsmH"/>
</dbReference>
<dbReference type="GO" id="GO:0005737">
    <property type="term" value="C:cytoplasm"/>
    <property type="evidence" value="ECO:0007669"/>
    <property type="project" value="UniProtKB-SubCell"/>
</dbReference>
<reference evidence="7 8" key="1">
    <citation type="submission" date="2020-05" db="EMBL/GenBank/DDBJ databases">
        <title>Aquirufa sp. strain 15G-AUS-rot a new Aquirufa species.</title>
        <authorList>
            <person name="Pitt A."/>
            <person name="Hahn M.W."/>
        </authorList>
    </citation>
    <scope>NUCLEOTIDE SEQUENCE [LARGE SCALE GENOMIC DNA]</scope>
    <source>
        <strain evidence="7 8">15G-AUS-rot</strain>
    </source>
</reference>
<keyword evidence="4 6" id="KW-0808">Transferase</keyword>
<sequence>MNQTIAELHQPVMLQRCLDLLAPGFQGQNPVAIDCTLGLGGHTEAMLSQFPNLTVIGIDRDPVAIELASKRLAEFGTRFLPAFARYDEIDEILQQRGISEVHGILMDLGVSSMQLDQSDRGFAYAQDAPLDMRMDQTSGKTAADLLATLDEAELTRIFRKYGEERFAGPIARRIVKDRQVTPILTSVQLNRLVSEVVPVIPGKTLGHPAKRIYQALRIAVNDELSVLEDAMPQAIAALAVGGRLVVMSYHSLEDGIVKEALQAAATSTTPVEMPIELPGTAPILKIVTRGVERATELELEKNPRSASARLRAAEKLEAK</sequence>
<name>A0A7D4TKJ5_9MICO</name>
<comment type="catalytic activity">
    <reaction evidence="6">
        <text>cytidine(1402) in 16S rRNA + S-adenosyl-L-methionine = N(4)-methylcytidine(1402) in 16S rRNA + S-adenosyl-L-homocysteine + H(+)</text>
        <dbReference type="Rhea" id="RHEA:42928"/>
        <dbReference type="Rhea" id="RHEA-COMP:10286"/>
        <dbReference type="Rhea" id="RHEA-COMP:10287"/>
        <dbReference type="ChEBI" id="CHEBI:15378"/>
        <dbReference type="ChEBI" id="CHEBI:57856"/>
        <dbReference type="ChEBI" id="CHEBI:59789"/>
        <dbReference type="ChEBI" id="CHEBI:74506"/>
        <dbReference type="ChEBI" id="CHEBI:82748"/>
        <dbReference type="EC" id="2.1.1.199"/>
    </reaction>
</comment>
<dbReference type="RefSeq" id="WP_173493689.1">
    <property type="nucleotide sequence ID" value="NZ_CP054056.1"/>
</dbReference>
<comment type="function">
    <text evidence="6">Specifically methylates the N4 position of cytidine in position 1402 (C1402) of 16S rRNA.</text>
</comment>
<evidence type="ECO:0000256" key="6">
    <source>
        <dbReference type="HAMAP-Rule" id="MF_01007"/>
    </source>
</evidence>
<keyword evidence="8" id="KW-1185">Reference proteome</keyword>
<keyword evidence="6" id="KW-0963">Cytoplasm</keyword>
<dbReference type="GO" id="GO:0071424">
    <property type="term" value="F:rRNA (cytosine-N4-)-methyltransferase activity"/>
    <property type="evidence" value="ECO:0007669"/>
    <property type="project" value="UniProtKB-UniRule"/>
</dbReference>
<organism evidence="7 8">
    <name type="scientific">Aquiluna borgnonia</name>
    <dbReference type="NCBI Taxonomy" id="2499157"/>
    <lineage>
        <taxon>Bacteria</taxon>
        <taxon>Bacillati</taxon>
        <taxon>Actinomycetota</taxon>
        <taxon>Actinomycetes</taxon>
        <taxon>Micrococcales</taxon>
        <taxon>Microbacteriaceae</taxon>
        <taxon>Luna cluster</taxon>
        <taxon>Luna-1 subcluster</taxon>
        <taxon>Aquiluna</taxon>
    </lineage>
</organism>
<evidence type="ECO:0000256" key="2">
    <source>
        <dbReference type="ARBA" id="ARBA00022552"/>
    </source>
</evidence>
<protein>
    <recommendedName>
        <fullName evidence="6">Ribosomal RNA small subunit methyltransferase H</fullName>
        <ecNumber evidence="6">2.1.1.199</ecNumber>
    </recommendedName>
    <alternativeName>
        <fullName evidence="6">16S rRNA m(4)C1402 methyltransferase</fullName>
    </alternativeName>
    <alternativeName>
        <fullName evidence="6">rRNA (cytosine-N(4)-)-methyltransferase RsmH</fullName>
    </alternativeName>
</protein>
<feature type="binding site" evidence="6">
    <location>
        <position position="114"/>
    </location>
    <ligand>
        <name>S-adenosyl-L-methionine</name>
        <dbReference type="ChEBI" id="CHEBI:59789"/>
    </ligand>
</feature>
<keyword evidence="3 6" id="KW-0489">Methyltransferase</keyword>
<proteinExistence type="inferred from homology"/>
<evidence type="ECO:0000256" key="1">
    <source>
        <dbReference type="ARBA" id="ARBA00010396"/>
    </source>
</evidence>
<dbReference type="InterPro" id="IPR029063">
    <property type="entry name" value="SAM-dependent_MTases_sf"/>
</dbReference>
<evidence type="ECO:0000256" key="4">
    <source>
        <dbReference type="ARBA" id="ARBA00022679"/>
    </source>
</evidence>
<comment type="subcellular location">
    <subcellularLocation>
        <location evidence="6">Cytoplasm</location>
    </subcellularLocation>
</comment>
<dbReference type="PIRSF" id="PIRSF004486">
    <property type="entry name" value="MraW"/>
    <property type="match status" value="1"/>
</dbReference>
<dbReference type="KEGG" id="aqg:HRU87_04225"/>
<dbReference type="Proteomes" id="UP000501003">
    <property type="component" value="Chromosome"/>
</dbReference>
<dbReference type="Gene3D" id="3.40.50.150">
    <property type="entry name" value="Vaccinia Virus protein VP39"/>
    <property type="match status" value="1"/>
</dbReference>
<feature type="binding site" evidence="6">
    <location>
        <position position="86"/>
    </location>
    <ligand>
        <name>S-adenosyl-L-methionine</name>
        <dbReference type="ChEBI" id="CHEBI:59789"/>
    </ligand>
</feature>
<feature type="binding site" evidence="6">
    <location>
        <begin position="40"/>
        <end position="42"/>
    </location>
    <ligand>
        <name>S-adenosyl-L-methionine</name>
        <dbReference type="ChEBI" id="CHEBI:59789"/>
    </ligand>
</feature>
<gene>
    <name evidence="6 7" type="primary">rsmH</name>
    <name evidence="7" type="ORF">HRU87_04225</name>
</gene>
<accession>A0A7D4TKJ5</accession>
<dbReference type="NCBIfam" id="TIGR00006">
    <property type="entry name" value="16S rRNA (cytosine(1402)-N(4))-methyltransferase RsmH"/>
    <property type="match status" value="1"/>
</dbReference>
<dbReference type="SUPFAM" id="SSF81799">
    <property type="entry name" value="Putative methyltransferase TM0872, insert domain"/>
    <property type="match status" value="1"/>
</dbReference>
<dbReference type="SUPFAM" id="SSF53335">
    <property type="entry name" value="S-adenosyl-L-methionine-dependent methyltransferases"/>
    <property type="match status" value="1"/>
</dbReference>
<evidence type="ECO:0000256" key="3">
    <source>
        <dbReference type="ARBA" id="ARBA00022603"/>
    </source>
</evidence>
<dbReference type="PANTHER" id="PTHR11265:SF0">
    <property type="entry name" value="12S RRNA N4-METHYLCYTIDINE METHYLTRANSFERASE"/>
    <property type="match status" value="1"/>
</dbReference>
<dbReference type="InterPro" id="IPR023397">
    <property type="entry name" value="SAM-dep_MeTrfase_MraW_recog"/>
</dbReference>
<dbReference type="GO" id="GO:0070475">
    <property type="term" value="P:rRNA base methylation"/>
    <property type="evidence" value="ECO:0007669"/>
    <property type="project" value="UniProtKB-UniRule"/>
</dbReference>
<comment type="similarity">
    <text evidence="1 6">Belongs to the methyltransferase superfamily. RsmH family.</text>
</comment>
<feature type="binding site" evidence="6">
    <location>
        <position position="107"/>
    </location>
    <ligand>
        <name>S-adenosyl-L-methionine</name>
        <dbReference type="ChEBI" id="CHEBI:59789"/>
    </ligand>
</feature>
<dbReference type="PANTHER" id="PTHR11265">
    <property type="entry name" value="S-ADENOSYL-METHYLTRANSFERASE MRAW"/>
    <property type="match status" value="1"/>
</dbReference>
<dbReference type="EMBL" id="CP054056">
    <property type="protein sequence ID" value="QKJ25392.1"/>
    <property type="molecule type" value="Genomic_DNA"/>
</dbReference>
<evidence type="ECO:0000313" key="7">
    <source>
        <dbReference type="EMBL" id="QKJ25392.1"/>
    </source>
</evidence>
<keyword evidence="5 6" id="KW-0949">S-adenosyl-L-methionine</keyword>